<keyword evidence="1" id="KW-0472">Membrane</keyword>
<feature type="transmembrane region" description="Helical" evidence="1">
    <location>
        <begin position="12"/>
        <end position="29"/>
    </location>
</feature>
<keyword evidence="1" id="KW-1133">Transmembrane helix</keyword>
<evidence type="ECO:0000256" key="1">
    <source>
        <dbReference type="SAM" id="Phobius"/>
    </source>
</evidence>
<comment type="caution">
    <text evidence="2">The sequence shown here is derived from an EMBL/GenBank/DDBJ whole genome shotgun (WGS) entry which is preliminary data.</text>
</comment>
<reference evidence="2" key="1">
    <citation type="submission" date="2022-09" db="EMBL/GenBank/DDBJ databases">
        <title>Intensive care unit water sources are persistently colonized with multi-drug resistant bacteria and are the site of extensive horizontal gene transfer of antibiotic resistance genes.</title>
        <authorList>
            <person name="Diorio-Toth L."/>
        </authorList>
    </citation>
    <scope>NUCLEOTIDE SEQUENCE</scope>
    <source>
        <strain evidence="2">GD04130</strain>
    </source>
</reference>
<organism evidence="2 3">
    <name type="scientific">Comamonas aquatica</name>
    <dbReference type="NCBI Taxonomy" id="225991"/>
    <lineage>
        <taxon>Bacteria</taxon>
        <taxon>Pseudomonadati</taxon>
        <taxon>Pseudomonadota</taxon>
        <taxon>Betaproteobacteria</taxon>
        <taxon>Burkholderiales</taxon>
        <taxon>Comamonadaceae</taxon>
        <taxon>Comamonas</taxon>
    </lineage>
</organism>
<feature type="transmembrane region" description="Helical" evidence="1">
    <location>
        <begin position="35"/>
        <end position="52"/>
    </location>
</feature>
<dbReference type="AlphaFoldDB" id="A0AA42HU31"/>
<protein>
    <submittedName>
        <fullName evidence="2">DUF2845 domain-containing protein</fullName>
    </submittedName>
</protein>
<accession>A0AA42HU31</accession>
<name>A0AA42HU31_9BURK</name>
<keyword evidence="1" id="KW-0812">Transmembrane</keyword>
<gene>
    <name evidence="2" type="ORF">N7330_07905</name>
</gene>
<dbReference type="EMBL" id="JAODZU010000007">
    <property type="protein sequence ID" value="MDH0362976.1"/>
    <property type="molecule type" value="Genomic_DNA"/>
</dbReference>
<dbReference type="RefSeq" id="WP_274755248.1">
    <property type="nucleotide sequence ID" value="NZ_JAOCAZ010000007.1"/>
</dbReference>
<evidence type="ECO:0000313" key="3">
    <source>
        <dbReference type="Proteomes" id="UP001158297"/>
    </source>
</evidence>
<sequence length="142" mass="16114">MARRFTKAESTGIGVFALIALPIAGIAKIFETVGWIIPVVVLAGAAALFFWFQHDKKQKRLLYLRGKYANEEVVQKIFQGYFWQGQSEAQLLDALGSPVAVDHKLLKTKTRDVWKYRHQGGNRFGLRITVEDGYVTGWDQKN</sequence>
<evidence type="ECO:0000313" key="2">
    <source>
        <dbReference type="EMBL" id="MDH0362976.1"/>
    </source>
</evidence>
<proteinExistence type="predicted"/>
<dbReference type="Proteomes" id="UP001158297">
    <property type="component" value="Unassembled WGS sequence"/>
</dbReference>